<dbReference type="FunFam" id="3.40.50.10810:FF:000054">
    <property type="entry name" value="Helicase, Snf2 family"/>
    <property type="match status" value="1"/>
</dbReference>
<evidence type="ECO:0000259" key="3">
    <source>
        <dbReference type="PROSITE" id="PS50966"/>
    </source>
</evidence>
<comment type="caution">
    <text evidence="6">The sequence shown here is derived from an EMBL/GenBank/DDBJ whole genome shotgun (WGS) entry which is preliminary data.</text>
</comment>
<feature type="domain" description="SWIM-type" evidence="3">
    <location>
        <begin position="56"/>
        <end position="94"/>
    </location>
</feature>
<dbReference type="CDD" id="cd18012">
    <property type="entry name" value="DEXQc_arch_SWI2_SNF2"/>
    <property type="match status" value="1"/>
</dbReference>
<keyword evidence="6" id="KW-0547">Nucleotide-binding</keyword>
<keyword evidence="2" id="KW-0863">Zinc-finger</keyword>
<dbReference type="SUPFAM" id="SSF52540">
    <property type="entry name" value="P-loop containing nucleoside triphosphate hydrolases"/>
    <property type="match status" value="2"/>
</dbReference>
<dbReference type="PANTHER" id="PTHR10799">
    <property type="entry name" value="SNF2/RAD54 HELICASE FAMILY"/>
    <property type="match status" value="1"/>
</dbReference>
<protein>
    <submittedName>
        <fullName evidence="6">ATP-dependent helicase</fullName>
    </submittedName>
</protein>
<organism evidence="6 7">
    <name type="scientific">Faecalibacillus intestinalis</name>
    <dbReference type="NCBI Taxonomy" id="1982626"/>
    <lineage>
        <taxon>Bacteria</taxon>
        <taxon>Bacillati</taxon>
        <taxon>Bacillota</taxon>
        <taxon>Erysipelotrichia</taxon>
        <taxon>Erysipelotrichales</taxon>
        <taxon>Coprobacillaceae</taxon>
        <taxon>Faecalibacillus</taxon>
    </lineage>
</organism>
<dbReference type="CDD" id="cd18793">
    <property type="entry name" value="SF2_C_SNF"/>
    <property type="match status" value="1"/>
</dbReference>
<dbReference type="Pfam" id="PF08455">
    <property type="entry name" value="SNF2_assoc"/>
    <property type="match status" value="1"/>
</dbReference>
<dbReference type="SMART" id="SM00490">
    <property type="entry name" value="HELICc"/>
    <property type="match status" value="1"/>
</dbReference>
<dbReference type="AlphaFoldDB" id="A0A2T3G325"/>
<dbReference type="InterPro" id="IPR007527">
    <property type="entry name" value="Znf_SWIM"/>
</dbReference>
<dbReference type="InterPro" id="IPR001650">
    <property type="entry name" value="Helicase_C-like"/>
</dbReference>
<evidence type="ECO:0000256" key="1">
    <source>
        <dbReference type="ARBA" id="ARBA00022801"/>
    </source>
</evidence>
<dbReference type="GO" id="GO:0008270">
    <property type="term" value="F:zinc ion binding"/>
    <property type="evidence" value="ECO:0007669"/>
    <property type="project" value="UniProtKB-KW"/>
</dbReference>
<dbReference type="GO" id="GO:0016787">
    <property type="term" value="F:hydrolase activity"/>
    <property type="evidence" value="ECO:0007669"/>
    <property type="project" value="UniProtKB-KW"/>
</dbReference>
<keyword evidence="6" id="KW-0067">ATP-binding</keyword>
<dbReference type="InterPro" id="IPR027417">
    <property type="entry name" value="P-loop_NTPase"/>
</dbReference>
<evidence type="ECO:0000259" key="5">
    <source>
        <dbReference type="PROSITE" id="PS51194"/>
    </source>
</evidence>
<evidence type="ECO:0000313" key="7">
    <source>
        <dbReference type="Proteomes" id="UP000240974"/>
    </source>
</evidence>
<dbReference type="PROSITE" id="PS51194">
    <property type="entry name" value="HELICASE_CTER"/>
    <property type="match status" value="1"/>
</dbReference>
<reference evidence="6 7" key="1">
    <citation type="journal article" date="2019" name="Int. J. Syst. Evol. Microbiol.">
        <title>Faecalibacillus intestinalis gen. nov., sp. nov. and Faecalibacillus faecis sp. nov., isolated from human faeces.</title>
        <authorList>
            <person name="Seo B."/>
            <person name="Jeon K."/>
            <person name="Baek I."/>
            <person name="Lee Y.M."/>
            <person name="Baek K."/>
            <person name="Ko G."/>
        </authorList>
    </citation>
    <scope>NUCLEOTIDE SEQUENCE [LARGE SCALE GENOMIC DNA]</scope>
    <source>
        <strain evidence="6 7">SNUG30099</strain>
    </source>
</reference>
<evidence type="ECO:0000313" key="6">
    <source>
        <dbReference type="EMBL" id="PST41946.1"/>
    </source>
</evidence>
<dbReference type="SMART" id="SM00487">
    <property type="entry name" value="DEXDc"/>
    <property type="match status" value="1"/>
</dbReference>
<dbReference type="Pfam" id="PF00176">
    <property type="entry name" value="SNF2-rel_dom"/>
    <property type="match status" value="1"/>
</dbReference>
<dbReference type="InterPro" id="IPR049730">
    <property type="entry name" value="SNF2/RAD54-like_C"/>
</dbReference>
<keyword evidence="1" id="KW-0378">Hydrolase</keyword>
<evidence type="ECO:0000256" key="2">
    <source>
        <dbReference type="PROSITE-ProRule" id="PRU00325"/>
    </source>
</evidence>
<dbReference type="GO" id="GO:0004386">
    <property type="term" value="F:helicase activity"/>
    <property type="evidence" value="ECO:0007669"/>
    <property type="project" value="UniProtKB-KW"/>
</dbReference>
<dbReference type="InterPro" id="IPR038718">
    <property type="entry name" value="SNF2-like_sf"/>
</dbReference>
<dbReference type="PROSITE" id="PS50966">
    <property type="entry name" value="ZF_SWIM"/>
    <property type="match status" value="1"/>
</dbReference>
<proteinExistence type="predicted"/>
<dbReference type="Gene3D" id="3.40.50.10810">
    <property type="entry name" value="Tandem AAA-ATPase domain"/>
    <property type="match status" value="1"/>
</dbReference>
<keyword evidence="2" id="KW-0479">Metal-binding</keyword>
<dbReference type="PROSITE" id="PS51192">
    <property type="entry name" value="HELICASE_ATP_BIND_1"/>
    <property type="match status" value="1"/>
</dbReference>
<dbReference type="Proteomes" id="UP000240974">
    <property type="component" value="Unassembled WGS sequence"/>
</dbReference>
<keyword evidence="2" id="KW-0862">Zinc</keyword>
<dbReference type="InterPro" id="IPR013663">
    <property type="entry name" value="Helicase_SWF/SNF/SWI_bac"/>
</dbReference>
<dbReference type="Gene3D" id="3.40.50.300">
    <property type="entry name" value="P-loop containing nucleotide triphosphate hydrolases"/>
    <property type="match status" value="1"/>
</dbReference>
<keyword evidence="6" id="KW-0347">Helicase</keyword>
<evidence type="ECO:0000259" key="4">
    <source>
        <dbReference type="PROSITE" id="PS51192"/>
    </source>
</evidence>
<gene>
    <name evidence="6" type="ORF">C7U54_06320</name>
</gene>
<dbReference type="EMBL" id="PYLQ01000006">
    <property type="protein sequence ID" value="PST41946.1"/>
    <property type="molecule type" value="Genomic_DNA"/>
</dbReference>
<keyword evidence="7" id="KW-1185">Reference proteome</keyword>
<feature type="domain" description="Helicase C-terminal" evidence="5">
    <location>
        <begin position="904"/>
        <end position="1054"/>
    </location>
</feature>
<feature type="domain" description="Helicase ATP-binding" evidence="4">
    <location>
        <begin position="627"/>
        <end position="784"/>
    </location>
</feature>
<dbReference type="GO" id="GO:0005524">
    <property type="term" value="F:ATP binding"/>
    <property type="evidence" value="ECO:0007669"/>
    <property type="project" value="InterPro"/>
</dbReference>
<dbReference type="InterPro" id="IPR000330">
    <property type="entry name" value="SNF2_N"/>
</dbReference>
<sequence length="1071" mass="126381">MMKLKFNINSNVVKSKNNLEIARKYHHYDNVESIHVTANEDVYHIDAVVSVFNHPQKCSLDIKDNQVISYECSCPFNDQDSMCGHLGAVILKLNELEINELPFDYQSDKLQKIKEIEKENQRQRRKAQLRQMASMSTKLIDFNKSQYQTDLRLSINQEKYDLTPNVYLNGDKIVLEYKIGNEKKYVLKNIADFIERIQNQENYKYGKALEFVHSEKSFTDDALKQIDLMKKALIIRRYDMEEYSYYYEPIKRSITIDSRLFDEFYDANKEIFSLGEMECNLRLYIQKEDEYYIVRVTVVDPIYIGDKHGYCYGMNNGEFYMNRMTFDEEGNVCRFLSSILDNEGKLIILEEQYQDFYKYVLLPIFSYFEVFDETSNDIPTYDEIKIYGDIDDDQMIYFQPVYVDENQNRVYGFNDNIITTYQQDLIEKYIEQYASLIDQNKHRAYFDMNSQTTYEFIFEGLDYLKQYGDVYVSEALKRVGKKISYNLHVGVSVENNLLKFDISSHEIPKKELQDVLNQYRRKKKFYRLKNGELLYLDSPDLEELSEFMDAYHVDVKDIDNGEFLMNKQRMLAIDEENDFEYVELDREESFVETLDRFKSATQKEYPVPQNYEKILRDYQKEGYVWLHTLKDYGFNGILADDMGLGKTLQIITLLDSLKTNRPSLVVCPSSLIYNWEDEVHKFSKQLPVTCITGNGALRKELIKEIKQGLYVTSYDYIRRDFELYQDIEFEYVILDEAQYIKNQKTKNAQSVKTLKTRHKLALTGTPIENSLAELWSIFDFLMPQYLFNYHYFQKQYESSIVKNNDEEKTKQLKKLVTPFILRRNKKEVLKELPDKIEQNMILPFSDEEEKIYVANLAKVNEELQQLYDIEGSDKMQILKMLTRLRQLCLEPRLVYDNIDQPSSKLKACMELIKTMQENKQKVLLFSSFTSALGLIAEECQKAGITYYMLTGSTNKEERRELVSRFQKDDTTLFLISLKAGGTGLNLTSAENVIHYDPWWNVSAQNQATDRAYRIGQKSNVQVFNLVMKDSVEEKIIEMQKRKKELADMFVENNSGGLSQMSKEDILSLFTM</sequence>
<dbReference type="InterPro" id="IPR014001">
    <property type="entry name" value="Helicase_ATP-bd"/>
</dbReference>
<accession>A0A2T3G325</accession>
<name>A0A2T3G325_9FIRM</name>
<dbReference type="Pfam" id="PF00271">
    <property type="entry name" value="Helicase_C"/>
    <property type="match status" value="1"/>
</dbReference>